<dbReference type="Proteomes" id="UP000027195">
    <property type="component" value="Unassembled WGS sequence"/>
</dbReference>
<dbReference type="PANTHER" id="PTHR43625">
    <property type="entry name" value="AFLATOXIN B1 ALDEHYDE REDUCTASE"/>
    <property type="match status" value="1"/>
</dbReference>
<name>A0A067MGH9_BOTB1</name>
<dbReference type="FunCoup" id="A0A067MGH9">
    <property type="interactions" value="315"/>
</dbReference>
<dbReference type="GO" id="GO:0016491">
    <property type="term" value="F:oxidoreductase activity"/>
    <property type="evidence" value="ECO:0007669"/>
    <property type="project" value="UniProtKB-KW"/>
</dbReference>
<feature type="domain" description="NADP-dependent oxidoreductase" evidence="2">
    <location>
        <begin position="17"/>
        <end position="309"/>
    </location>
</feature>
<protein>
    <recommendedName>
        <fullName evidence="2">NADP-dependent oxidoreductase domain-containing protein</fullName>
    </recommendedName>
</protein>
<reference evidence="4" key="1">
    <citation type="journal article" date="2014" name="Proc. Natl. Acad. Sci. U.S.A.">
        <title>Extensive sampling of basidiomycete genomes demonstrates inadequacy of the white-rot/brown-rot paradigm for wood decay fungi.</title>
        <authorList>
            <person name="Riley R."/>
            <person name="Salamov A.A."/>
            <person name="Brown D.W."/>
            <person name="Nagy L.G."/>
            <person name="Floudas D."/>
            <person name="Held B.W."/>
            <person name="Levasseur A."/>
            <person name="Lombard V."/>
            <person name="Morin E."/>
            <person name="Otillar R."/>
            <person name="Lindquist E.A."/>
            <person name="Sun H."/>
            <person name="LaButti K.M."/>
            <person name="Schmutz J."/>
            <person name="Jabbour D."/>
            <person name="Luo H."/>
            <person name="Baker S.E."/>
            <person name="Pisabarro A.G."/>
            <person name="Walton J.D."/>
            <person name="Blanchette R.A."/>
            <person name="Henrissat B."/>
            <person name="Martin F."/>
            <person name="Cullen D."/>
            <person name="Hibbett D.S."/>
            <person name="Grigoriev I.V."/>
        </authorList>
    </citation>
    <scope>NUCLEOTIDE SEQUENCE [LARGE SCALE GENOMIC DNA]</scope>
    <source>
        <strain evidence="4">FD-172 SS1</strain>
    </source>
</reference>
<evidence type="ECO:0000313" key="4">
    <source>
        <dbReference type="Proteomes" id="UP000027195"/>
    </source>
</evidence>
<evidence type="ECO:0000313" key="3">
    <source>
        <dbReference type="EMBL" id="KDQ10686.1"/>
    </source>
</evidence>
<keyword evidence="1" id="KW-0560">Oxidoreductase</keyword>
<dbReference type="InterPro" id="IPR036812">
    <property type="entry name" value="NAD(P)_OxRdtase_dom_sf"/>
</dbReference>
<dbReference type="GO" id="GO:0005737">
    <property type="term" value="C:cytoplasm"/>
    <property type="evidence" value="ECO:0007669"/>
    <property type="project" value="TreeGrafter"/>
</dbReference>
<keyword evidence="4" id="KW-1185">Reference proteome</keyword>
<organism evidence="3 4">
    <name type="scientific">Botryobasidium botryosum (strain FD-172 SS1)</name>
    <dbReference type="NCBI Taxonomy" id="930990"/>
    <lineage>
        <taxon>Eukaryota</taxon>
        <taxon>Fungi</taxon>
        <taxon>Dikarya</taxon>
        <taxon>Basidiomycota</taxon>
        <taxon>Agaricomycotina</taxon>
        <taxon>Agaricomycetes</taxon>
        <taxon>Cantharellales</taxon>
        <taxon>Botryobasidiaceae</taxon>
        <taxon>Botryobasidium</taxon>
    </lineage>
</organism>
<dbReference type="OrthoDB" id="37537at2759"/>
<accession>A0A067MGH9</accession>
<sequence>MSNILPTRKIGDFPVTAIGFGAMSLGGAFYGAAESDEERFKFLDRLFELGCTNWDTADVYNDSEEILGKWFKRTGNRSKIFLATKFGFTADLGVNGKPEYVKEACARSLAKLGVDYVDLYYLHRVDTKTPIELTVGAMAELVKEGKVKYLGLSEPSAATLRRAHAVHPIAAIQVEYSPFVFDIEKNGVLDTARELGIAVVAYSPLGRGLVTGQYKSLADFPEDDFRRTIPKYSDENFPKIAYLVEQLKEIASNYGEGVTSGQVTLAWLLAQGPNIIPIPGTKKVKYLEENLGALHLQLTPSDVRKIREAVLDTEKNLTGAQYGAELMEQVYQDTPPLDTA</sequence>
<proteinExistence type="predicted"/>
<dbReference type="STRING" id="930990.A0A067MGH9"/>
<dbReference type="InterPro" id="IPR023210">
    <property type="entry name" value="NADP_OxRdtase_dom"/>
</dbReference>
<dbReference type="PANTHER" id="PTHR43625:SF40">
    <property type="entry name" value="ALDO-KETO REDUCTASE YAKC [NADP(+)]"/>
    <property type="match status" value="1"/>
</dbReference>
<gene>
    <name evidence="3" type="ORF">BOTBODRAFT_35999</name>
</gene>
<dbReference type="HOGENOM" id="CLU_023205_2_1_1"/>
<dbReference type="InterPro" id="IPR050791">
    <property type="entry name" value="Aldo-Keto_reductase"/>
</dbReference>
<dbReference type="Gene3D" id="3.20.20.100">
    <property type="entry name" value="NADP-dependent oxidoreductase domain"/>
    <property type="match status" value="1"/>
</dbReference>
<dbReference type="SUPFAM" id="SSF51430">
    <property type="entry name" value="NAD(P)-linked oxidoreductase"/>
    <property type="match status" value="1"/>
</dbReference>
<evidence type="ECO:0000256" key="1">
    <source>
        <dbReference type="ARBA" id="ARBA00023002"/>
    </source>
</evidence>
<dbReference type="PRINTS" id="PR00069">
    <property type="entry name" value="ALDKETRDTASE"/>
</dbReference>
<dbReference type="InParanoid" id="A0A067MGH9"/>
<evidence type="ECO:0000259" key="2">
    <source>
        <dbReference type="Pfam" id="PF00248"/>
    </source>
</evidence>
<dbReference type="InterPro" id="IPR020471">
    <property type="entry name" value="AKR"/>
</dbReference>
<dbReference type="EMBL" id="KL198065">
    <property type="protein sequence ID" value="KDQ10686.1"/>
    <property type="molecule type" value="Genomic_DNA"/>
</dbReference>
<dbReference type="Pfam" id="PF00248">
    <property type="entry name" value="Aldo_ket_red"/>
    <property type="match status" value="1"/>
</dbReference>
<dbReference type="AlphaFoldDB" id="A0A067MGH9"/>